<dbReference type="AlphaFoldDB" id="A0A1I8EQU2"/>
<evidence type="ECO:0000256" key="2">
    <source>
        <dbReference type="SAM" id="Phobius"/>
    </source>
</evidence>
<keyword evidence="2" id="KW-0812">Transmembrane</keyword>
<dbReference type="SUPFAM" id="SSF56024">
    <property type="entry name" value="Phospholipase D/nuclease"/>
    <property type="match status" value="2"/>
</dbReference>
<comment type="similarity">
    <text evidence="1">Belongs to the phospholipase D family.</text>
</comment>
<dbReference type="PROSITE" id="PS50035">
    <property type="entry name" value="PLD"/>
    <property type="match status" value="2"/>
</dbReference>
<dbReference type="GO" id="GO:0003824">
    <property type="term" value="F:catalytic activity"/>
    <property type="evidence" value="ECO:0007669"/>
    <property type="project" value="InterPro"/>
</dbReference>
<feature type="domain" description="PLD phosphodiesterase" evidence="3">
    <location>
        <begin position="476"/>
        <end position="502"/>
    </location>
</feature>
<evidence type="ECO:0000259" key="3">
    <source>
        <dbReference type="PROSITE" id="PS50035"/>
    </source>
</evidence>
<protein>
    <submittedName>
        <fullName evidence="4">PLD phosphodiesterase domain-containing protein</fullName>
    </submittedName>
</protein>
<dbReference type="PANTHER" id="PTHR10185">
    <property type="entry name" value="PHOSPHOLIPASE D - RELATED"/>
    <property type="match status" value="1"/>
</dbReference>
<accession>A0A1I8EQU2</accession>
<dbReference type="Gene3D" id="3.30.870.10">
    <property type="entry name" value="Endonuclease Chain A"/>
    <property type="match status" value="2"/>
</dbReference>
<feature type="domain" description="PLD phosphodiesterase" evidence="3">
    <location>
        <begin position="260"/>
        <end position="287"/>
    </location>
</feature>
<dbReference type="InterPro" id="IPR001736">
    <property type="entry name" value="PLipase_D/transphosphatidylase"/>
</dbReference>
<reference evidence="4" key="1">
    <citation type="submission" date="2016-11" db="UniProtKB">
        <authorList>
            <consortium name="WormBaseParasite"/>
        </authorList>
    </citation>
    <scope>IDENTIFICATION</scope>
    <source>
        <strain evidence="4">pt0022</strain>
    </source>
</reference>
<evidence type="ECO:0000256" key="1">
    <source>
        <dbReference type="ARBA" id="ARBA00008664"/>
    </source>
</evidence>
<dbReference type="WBParaSite" id="maker-PairedContig_407-snap-gene-0.9-mRNA-1">
    <property type="protein sequence ID" value="maker-PairedContig_407-snap-gene-0.9-mRNA-1"/>
    <property type="gene ID" value="maker-PairedContig_407-snap-gene-0.9"/>
</dbReference>
<sequence>MPSKQTKLLRNISKDFSTTNFEHNYRQRKMSTSFCEITGGIGLRLSTLCRAYSRRGMTFRNESFVPLISCQGENYAVKTNKRQNVQEINASNNYFKKASKLLIVLLLPVALLFGFSCEGLKKQAIHGNFLNETECSQTCRIKLVQSTPDNLTFATVTRSHSTYSAWNSLIKNSKKELILAAYKTSLRGKHVLNDDNCQLHSNQGSKIYDALVEAGLKRKIRIRMIENYPPKDKGDNEDGINFAKTGVISRRNLNLEYLFGGGRMHTKFIISDFEHFYLGSANLDWRSLNQKLELGIIVENCLCLAKDLSNIFEKYWEIAGDKYKSDNNEHLEKYLETNQRIIAYNEQRPLSISNEHVLADASPRSLNDLGRDWDLFAILNAIEKTTKFLYIEVMDYFPMFVYNLPRRYWPVIDNAIRRAILRGVEVKILTAAIHFPEYSLRFLSSLEALNRINDSSMEVKIFKVPTDVSMQHIMKRERRMHTKFLVTDTVAVIGTSNWSGDYFDGGTTGVAFVLNQTKASLEKRHFIRDLRYIFLSHWLVIVSTRV</sequence>
<dbReference type="STRING" id="6293.A0A1I8EQU2"/>
<dbReference type="PANTHER" id="PTHR10185:SF25">
    <property type="entry name" value="PLD PHOSPHODIESTERASE DOMAIN-CONTAINING PROTEIN"/>
    <property type="match status" value="1"/>
</dbReference>
<dbReference type="SMART" id="SM00155">
    <property type="entry name" value="PLDc"/>
    <property type="match status" value="2"/>
</dbReference>
<organism evidence="4">
    <name type="scientific">Wuchereria bancrofti</name>
    <dbReference type="NCBI Taxonomy" id="6293"/>
    <lineage>
        <taxon>Eukaryota</taxon>
        <taxon>Metazoa</taxon>
        <taxon>Ecdysozoa</taxon>
        <taxon>Nematoda</taxon>
        <taxon>Chromadorea</taxon>
        <taxon>Rhabditida</taxon>
        <taxon>Spirurina</taxon>
        <taxon>Spiruromorpha</taxon>
        <taxon>Filarioidea</taxon>
        <taxon>Onchocercidae</taxon>
        <taxon>Wuchereria</taxon>
    </lineage>
</organism>
<dbReference type="CDD" id="cd09106">
    <property type="entry name" value="PLDc_vPLD3_4_5_like_1"/>
    <property type="match status" value="1"/>
</dbReference>
<dbReference type="InterPro" id="IPR032803">
    <property type="entry name" value="PLDc_3"/>
</dbReference>
<dbReference type="Pfam" id="PF13918">
    <property type="entry name" value="PLDc_3"/>
    <property type="match status" value="1"/>
</dbReference>
<dbReference type="InterPro" id="IPR050874">
    <property type="entry name" value="Diverse_PLD-related"/>
</dbReference>
<proteinExistence type="inferred from homology"/>
<name>A0A1I8EQU2_WUCBA</name>
<dbReference type="CDD" id="cd09107">
    <property type="entry name" value="PLDc_vPLD3_4_5_like_2"/>
    <property type="match status" value="1"/>
</dbReference>
<evidence type="ECO:0000313" key="4">
    <source>
        <dbReference type="WBParaSite" id="maker-PairedContig_407-snap-gene-0.9-mRNA-1"/>
    </source>
</evidence>
<keyword evidence="2" id="KW-0472">Membrane</keyword>
<keyword evidence="2" id="KW-1133">Transmembrane helix</keyword>
<feature type="transmembrane region" description="Helical" evidence="2">
    <location>
        <begin position="98"/>
        <end position="116"/>
    </location>
</feature>